<feature type="transmembrane region" description="Helical" evidence="1">
    <location>
        <begin position="12"/>
        <end position="32"/>
    </location>
</feature>
<keyword evidence="1" id="KW-0472">Membrane</keyword>
<keyword evidence="1" id="KW-1133">Transmembrane helix</keyword>
<dbReference type="EMBL" id="JAEEGA010000035">
    <property type="protein sequence ID" value="MBP1044600.1"/>
    <property type="molecule type" value="Genomic_DNA"/>
</dbReference>
<feature type="transmembrane region" description="Helical" evidence="1">
    <location>
        <begin position="38"/>
        <end position="56"/>
    </location>
</feature>
<feature type="transmembrane region" description="Helical" evidence="1">
    <location>
        <begin position="111"/>
        <end position="137"/>
    </location>
</feature>
<dbReference type="Proteomes" id="UP000674938">
    <property type="component" value="Unassembled WGS sequence"/>
</dbReference>
<gene>
    <name evidence="2" type="ORF">I6N95_26675</name>
</gene>
<keyword evidence="1" id="KW-0812">Transmembrane</keyword>
<feature type="transmembrane region" description="Helical" evidence="1">
    <location>
        <begin position="146"/>
        <end position="166"/>
    </location>
</feature>
<evidence type="ECO:0000313" key="3">
    <source>
        <dbReference type="Proteomes" id="UP000674938"/>
    </source>
</evidence>
<feature type="transmembrane region" description="Helical" evidence="1">
    <location>
        <begin position="81"/>
        <end position="105"/>
    </location>
</feature>
<evidence type="ECO:0000313" key="2">
    <source>
        <dbReference type="EMBL" id="MBP1044600.1"/>
    </source>
</evidence>
<dbReference type="RefSeq" id="WP_209533167.1">
    <property type="nucleotide sequence ID" value="NZ_JAEEGA010000035.1"/>
</dbReference>
<organism evidence="2 3">
    <name type="scientific">Vagococcus allomyrinae</name>
    <dbReference type="NCBI Taxonomy" id="2794353"/>
    <lineage>
        <taxon>Bacteria</taxon>
        <taxon>Bacillati</taxon>
        <taxon>Bacillota</taxon>
        <taxon>Bacilli</taxon>
        <taxon>Lactobacillales</taxon>
        <taxon>Enterococcaceae</taxon>
        <taxon>Vagococcus</taxon>
    </lineage>
</organism>
<dbReference type="InterPro" id="IPR025699">
    <property type="entry name" value="ABC2_memb-like"/>
</dbReference>
<reference evidence="2" key="1">
    <citation type="submission" date="2020-12" db="EMBL/GenBank/DDBJ databases">
        <title>Vagococcus allomyrinae sp. nov. and Enterococcus lavae sp. nov., isolated from the larvae of Allomyrina dichotoma.</title>
        <authorList>
            <person name="Lee S.D."/>
        </authorList>
    </citation>
    <scope>NUCLEOTIDE SEQUENCE</scope>
    <source>
        <strain evidence="2">BWB3-3</strain>
    </source>
</reference>
<dbReference type="Pfam" id="PF13346">
    <property type="entry name" value="ABC2_membrane_5"/>
    <property type="match status" value="1"/>
</dbReference>
<evidence type="ECO:0000256" key="1">
    <source>
        <dbReference type="SAM" id="Phobius"/>
    </source>
</evidence>
<name>A0A940PBL5_9ENTE</name>
<feature type="transmembrane region" description="Helical" evidence="1">
    <location>
        <begin position="186"/>
        <end position="208"/>
    </location>
</feature>
<accession>A0A940PBL5</accession>
<sequence>MKGLLVKDLIILKRSLKTMAAVTVIFIIAGWADKSNGMLISLAFIFSMMTMSSFSYDQFSNWETYALTAPISLRQYVTSKYLLSGLLSLVGMLLVLVTLVAKLFINQLFDAQLIFLFGGVALLGSFLLSILTLPLLFKFSIEKARLAVMSLVAIFFLLISTVGYLFEKSQVTILNQFSSFSVNHLILILFVTTLGLCAISYPLSYRFFKQKFN</sequence>
<dbReference type="AlphaFoldDB" id="A0A940PBL5"/>
<proteinExistence type="predicted"/>
<comment type="caution">
    <text evidence="2">The sequence shown here is derived from an EMBL/GenBank/DDBJ whole genome shotgun (WGS) entry which is preliminary data.</text>
</comment>
<keyword evidence="3" id="KW-1185">Reference proteome</keyword>
<protein>
    <submittedName>
        <fullName evidence="2">ABC-2 transporter permease</fullName>
    </submittedName>
</protein>